<dbReference type="PRINTS" id="PR00359">
    <property type="entry name" value="BP450"/>
</dbReference>
<accession>A0A381T9A4</accession>
<dbReference type="PANTHER" id="PTHR46696:SF6">
    <property type="entry name" value="P450, PUTATIVE (EUROFUNG)-RELATED"/>
    <property type="match status" value="1"/>
</dbReference>
<gene>
    <name evidence="2" type="ORF">METZ01_LOCUS65616</name>
</gene>
<dbReference type="GO" id="GO:0016705">
    <property type="term" value="F:oxidoreductase activity, acting on paired donors, with incorporation or reduction of molecular oxygen"/>
    <property type="evidence" value="ECO:0007669"/>
    <property type="project" value="InterPro"/>
</dbReference>
<evidence type="ECO:0000256" key="1">
    <source>
        <dbReference type="ARBA" id="ARBA00010617"/>
    </source>
</evidence>
<dbReference type="AlphaFoldDB" id="A0A381T9A4"/>
<organism evidence="2">
    <name type="scientific">marine metagenome</name>
    <dbReference type="NCBI Taxonomy" id="408172"/>
    <lineage>
        <taxon>unclassified sequences</taxon>
        <taxon>metagenomes</taxon>
        <taxon>ecological metagenomes</taxon>
    </lineage>
</organism>
<protein>
    <recommendedName>
        <fullName evidence="3">Cytochrome P450</fullName>
    </recommendedName>
</protein>
<dbReference type="InterPro" id="IPR001128">
    <property type="entry name" value="Cyt_P450"/>
</dbReference>
<dbReference type="InterPro" id="IPR002397">
    <property type="entry name" value="Cyt_P450_B"/>
</dbReference>
<name>A0A381T9A4_9ZZZZ</name>
<reference evidence="2" key="1">
    <citation type="submission" date="2018-05" db="EMBL/GenBank/DDBJ databases">
        <authorList>
            <person name="Lanie J.A."/>
            <person name="Ng W.-L."/>
            <person name="Kazmierczak K.M."/>
            <person name="Andrzejewski T.M."/>
            <person name="Davidsen T.M."/>
            <person name="Wayne K.J."/>
            <person name="Tettelin H."/>
            <person name="Glass J.I."/>
            <person name="Rusch D."/>
            <person name="Podicherti R."/>
            <person name="Tsui H.-C.T."/>
            <person name="Winkler M.E."/>
        </authorList>
    </citation>
    <scope>NUCLEOTIDE SEQUENCE</scope>
</reference>
<comment type="similarity">
    <text evidence="1">Belongs to the cytochrome P450 family.</text>
</comment>
<dbReference type="GO" id="GO:0020037">
    <property type="term" value="F:heme binding"/>
    <property type="evidence" value="ECO:0007669"/>
    <property type="project" value="InterPro"/>
</dbReference>
<dbReference type="Gene3D" id="1.10.630.10">
    <property type="entry name" value="Cytochrome P450"/>
    <property type="match status" value="1"/>
</dbReference>
<dbReference type="Pfam" id="PF00067">
    <property type="entry name" value="p450"/>
    <property type="match status" value="1"/>
</dbReference>
<dbReference type="InterPro" id="IPR036396">
    <property type="entry name" value="Cyt_P450_sf"/>
</dbReference>
<dbReference type="GO" id="GO:0004497">
    <property type="term" value="F:monooxygenase activity"/>
    <property type="evidence" value="ECO:0007669"/>
    <property type="project" value="InterPro"/>
</dbReference>
<dbReference type="GO" id="GO:0005506">
    <property type="term" value="F:iron ion binding"/>
    <property type="evidence" value="ECO:0007669"/>
    <property type="project" value="InterPro"/>
</dbReference>
<dbReference type="SUPFAM" id="SSF48264">
    <property type="entry name" value="Cytochrome P450"/>
    <property type="match status" value="1"/>
</dbReference>
<dbReference type="EMBL" id="UINC01004225">
    <property type="protein sequence ID" value="SVA12762.1"/>
    <property type="molecule type" value="Genomic_DNA"/>
</dbReference>
<evidence type="ECO:0000313" key="2">
    <source>
        <dbReference type="EMBL" id="SVA12762.1"/>
    </source>
</evidence>
<proteinExistence type="inferred from homology"/>
<evidence type="ECO:0008006" key="3">
    <source>
        <dbReference type="Google" id="ProtNLM"/>
    </source>
</evidence>
<sequence length="428" mass="48430">MATPGNPVTVDDVDVYAPETIENWYPTYDLLRDQCPVYHVPGTSTYFVTRYEEIATVMRRTDLFRRGAGAVRPLLKDQEATDYYNEHGWPKILPLAADPPRHRRYRDLIDGFFNVAGAERQREFITGAVNGLIGDMLATPRASDGTHHVEFMEAFAIPLPVTVITTMMGFPLEDIPRLKRWSEAWVAPFSGQLDADQEREVAQLSVEFQRYIHAQIQEKRTNPADDVVSYVTNTPVELPNETRMLTDGEIINIIDHLYIGGNETTTFALTSGMWLLIEHPEIQDLLREHPDKIPRWVDEVLRLESPTQGMDRHTAEDTVLGGVEIPKGSHVHVRYAAANRDPAQFACPNDIDLGRPNSQRHLAFSLGESHCPGSGLSRLEQTIAWQTILNRLDDLAFAADENSFQHQVNFTLRAFDGLHVSFVDRLGF</sequence>
<dbReference type="PANTHER" id="PTHR46696">
    <property type="entry name" value="P450, PUTATIVE (EUROFUNG)-RELATED"/>
    <property type="match status" value="1"/>
</dbReference>